<protein>
    <recommendedName>
        <fullName evidence="10">Elongation of very long chain fatty acids protein</fullName>
        <ecNumber evidence="10">2.3.1.199</ecNumber>
    </recommendedName>
    <alternativeName>
        <fullName evidence="10">Very-long-chain 3-oxoacyl-CoA synthase</fullName>
    </alternativeName>
</protein>
<evidence type="ECO:0000256" key="5">
    <source>
        <dbReference type="ARBA" id="ARBA00022832"/>
    </source>
</evidence>
<dbReference type="RefSeq" id="XP_014249861.1">
    <property type="nucleotide sequence ID" value="XM_014394375.2"/>
</dbReference>
<dbReference type="Pfam" id="PF01151">
    <property type="entry name" value="ELO"/>
    <property type="match status" value="1"/>
</dbReference>
<keyword evidence="4 10" id="KW-0812">Transmembrane</keyword>
<dbReference type="EC" id="2.3.1.199" evidence="10"/>
<reference evidence="11" key="1">
    <citation type="submission" date="2022-01" db="UniProtKB">
        <authorList>
            <consortium name="EnsemblMetazoa"/>
        </authorList>
    </citation>
    <scope>IDENTIFICATION</scope>
</reference>
<keyword evidence="9 10" id="KW-0275">Fatty acid biosynthesis</keyword>
<organism evidence="11 12">
    <name type="scientific">Cimex lectularius</name>
    <name type="common">Bed bug</name>
    <name type="synonym">Acanthia lectularia</name>
    <dbReference type="NCBI Taxonomy" id="79782"/>
    <lineage>
        <taxon>Eukaryota</taxon>
        <taxon>Metazoa</taxon>
        <taxon>Ecdysozoa</taxon>
        <taxon>Arthropoda</taxon>
        <taxon>Hexapoda</taxon>
        <taxon>Insecta</taxon>
        <taxon>Pterygota</taxon>
        <taxon>Neoptera</taxon>
        <taxon>Paraneoptera</taxon>
        <taxon>Hemiptera</taxon>
        <taxon>Heteroptera</taxon>
        <taxon>Panheteroptera</taxon>
        <taxon>Cimicomorpha</taxon>
        <taxon>Cimicidae</taxon>
        <taxon>Cimex</taxon>
    </lineage>
</organism>
<dbReference type="GeneID" id="106666873"/>
<feature type="transmembrane region" description="Helical" evidence="10">
    <location>
        <begin position="206"/>
        <end position="223"/>
    </location>
</feature>
<dbReference type="GO" id="GO:0034626">
    <property type="term" value="P:fatty acid elongation, polyunsaturated fatty acid"/>
    <property type="evidence" value="ECO:0007669"/>
    <property type="project" value="TreeGrafter"/>
</dbReference>
<accession>A0A8I6THP3</accession>
<dbReference type="GO" id="GO:0034625">
    <property type="term" value="P:fatty acid elongation, monounsaturated fatty acid"/>
    <property type="evidence" value="ECO:0007669"/>
    <property type="project" value="TreeGrafter"/>
</dbReference>
<keyword evidence="5 10" id="KW-0276">Fatty acid metabolism</keyword>
<dbReference type="KEGG" id="clec:106666873"/>
<dbReference type="GO" id="GO:0009922">
    <property type="term" value="F:fatty acid elongase activity"/>
    <property type="evidence" value="ECO:0007669"/>
    <property type="project" value="UniProtKB-EC"/>
</dbReference>
<feature type="transmembrane region" description="Helical" evidence="10">
    <location>
        <begin position="235"/>
        <end position="255"/>
    </location>
</feature>
<keyword evidence="12" id="KW-1185">Reference proteome</keyword>
<evidence type="ECO:0000313" key="11">
    <source>
        <dbReference type="EnsemblMetazoa" id="XP_014249861.1"/>
    </source>
</evidence>
<evidence type="ECO:0000256" key="6">
    <source>
        <dbReference type="ARBA" id="ARBA00022989"/>
    </source>
</evidence>
<dbReference type="EnsemblMetazoa" id="XM_014394375.2">
    <property type="protein sequence ID" value="XP_014249861.1"/>
    <property type="gene ID" value="LOC106666873"/>
</dbReference>
<evidence type="ECO:0000256" key="3">
    <source>
        <dbReference type="ARBA" id="ARBA00022679"/>
    </source>
</evidence>
<dbReference type="OMA" id="RCGPRYM"/>
<dbReference type="PANTHER" id="PTHR11157">
    <property type="entry name" value="FATTY ACID ACYL TRANSFERASE-RELATED"/>
    <property type="match status" value="1"/>
</dbReference>
<comment type="catalytic activity">
    <reaction evidence="10">
        <text>a very-long-chain acyl-CoA + malonyl-CoA + H(+) = a very-long-chain 3-oxoacyl-CoA + CO2 + CoA</text>
        <dbReference type="Rhea" id="RHEA:32727"/>
        <dbReference type="ChEBI" id="CHEBI:15378"/>
        <dbReference type="ChEBI" id="CHEBI:16526"/>
        <dbReference type="ChEBI" id="CHEBI:57287"/>
        <dbReference type="ChEBI" id="CHEBI:57384"/>
        <dbReference type="ChEBI" id="CHEBI:90725"/>
        <dbReference type="ChEBI" id="CHEBI:90736"/>
        <dbReference type="EC" id="2.3.1.199"/>
    </reaction>
</comment>
<dbReference type="PANTHER" id="PTHR11157:SF113">
    <property type="entry name" value="ELONGATION OF VERY LONG CHAIN FATTY ACIDS PROTEIN"/>
    <property type="match status" value="1"/>
</dbReference>
<feature type="transmembrane region" description="Helical" evidence="10">
    <location>
        <begin position="70"/>
        <end position="89"/>
    </location>
</feature>
<evidence type="ECO:0000256" key="10">
    <source>
        <dbReference type="RuleBase" id="RU361115"/>
    </source>
</evidence>
<keyword evidence="3 10" id="KW-0808">Transferase</keyword>
<evidence type="ECO:0000256" key="1">
    <source>
        <dbReference type="ARBA" id="ARBA00004141"/>
    </source>
</evidence>
<evidence type="ECO:0000313" key="12">
    <source>
        <dbReference type="Proteomes" id="UP000494040"/>
    </source>
</evidence>
<evidence type="ECO:0000256" key="7">
    <source>
        <dbReference type="ARBA" id="ARBA00023098"/>
    </source>
</evidence>
<name>A0A8I6THP3_CIMLE</name>
<keyword evidence="7 10" id="KW-0443">Lipid metabolism</keyword>
<comment type="similarity">
    <text evidence="10">Belongs to the ELO family.</text>
</comment>
<proteinExistence type="inferred from homology"/>
<dbReference type="AlphaFoldDB" id="A0A8I6THP3"/>
<evidence type="ECO:0000256" key="4">
    <source>
        <dbReference type="ARBA" id="ARBA00022692"/>
    </source>
</evidence>
<feature type="transmembrane region" description="Helical" evidence="10">
    <location>
        <begin position="141"/>
        <end position="160"/>
    </location>
</feature>
<keyword evidence="2 10" id="KW-0444">Lipid biosynthesis</keyword>
<evidence type="ECO:0000256" key="9">
    <source>
        <dbReference type="ARBA" id="ARBA00023160"/>
    </source>
</evidence>
<keyword evidence="6 10" id="KW-1133">Transmembrane helix</keyword>
<dbReference type="InterPro" id="IPR002076">
    <property type="entry name" value="ELO_fam"/>
</dbReference>
<dbReference type="Proteomes" id="UP000494040">
    <property type="component" value="Unassembled WGS sequence"/>
</dbReference>
<evidence type="ECO:0000256" key="2">
    <source>
        <dbReference type="ARBA" id="ARBA00022516"/>
    </source>
</evidence>
<evidence type="ECO:0000256" key="8">
    <source>
        <dbReference type="ARBA" id="ARBA00023136"/>
    </source>
</evidence>
<sequence>MDFLVSIIHGGYHKLADIYGVPEDPRTSNWPLMANSRTVLAMSVLYVLIVKFIGPAIMKNRKPFELKQIILIYNVIQIMSCVFLVYKYLHGTNLITIAKCTPVRIRPNDNILECYWWTMNLKIFELVETVFFVMRKKQSQVSVLHVYHHTSTFLLLWMATKYGADQFVSFYIILNCLVHIFMYTYYTGTAIGSLKLIKLLTIIKKYITIIQMVQFTIILLHAVQNVMTDCSVPKLFYILLIPNVTIVFYMFIQFYKQSYKKNK</sequence>
<feature type="transmembrane region" description="Helical" evidence="10">
    <location>
        <begin position="39"/>
        <end position="58"/>
    </location>
</feature>
<keyword evidence="8 10" id="KW-0472">Membrane</keyword>
<feature type="transmembrane region" description="Helical" evidence="10">
    <location>
        <begin position="166"/>
        <end position="186"/>
    </location>
</feature>
<dbReference type="GO" id="GO:0042761">
    <property type="term" value="P:very long-chain fatty acid biosynthetic process"/>
    <property type="evidence" value="ECO:0007669"/>
    <property type="project" value="TreeGrafter"/>
</dbReference>
<comment type="subcellular location">
    <subcellularLocation>
        <location evidence="1">Membrane</location>
        <topology evidence="1">Multi-pass membrane protein</topology>
    </subcellularLocation>
</comment>
<dbReference type="OrthoDB" id="434092at2759"/>
<dbReference type="GO" id="GO:0030148">
    <property type="term" value="P:sphingolipid biosynthetic process"/>
    <property type="evidence" value="ECO:0007669"/>
    <property type="project" value="TreeGrafter"/>
</dbReference>
<dbReference type="GO" id="GO:0019367">
    <property type="term" value="P:fatty acid elongation, saturated fatty acid"/>
    <property type="evidence" value="ECO:0007669"/>
    <property type="project" value="TreeGrafter"/>
</dbReference>
<dbReference type="GO" id="GO:0005789">
    <property type="term" value="C:endoplasmic reticulum membrane"/>
    <property type="evidence" value="ECO:0007669"/>
    <property type="project" value="TreeGrafter"/>
</dbReference>